<keyword evidence="2" id="KW-1185">Reference proteome</keyword>
<dbReference type="RefSeq" id="WP_413778304.1">
    <property type="nucleotide sequence ID" value="NZ_JAUOZS010000001.1"/>
</dbReference>
<dbReference type="EMBL" id="JAUOZS010000001">
    <property type="protein sequence ID" value="MDT8899736.1"/>
    <property type="molecule type" value="Genomic_DNA"/>
</dbReference>
<proteinExistence type="predicted"/>
<organism evidence="1 2">
    <name type="scientific">Anaeroselena agilis</name>
    <dbReference type="NCBI Taxonomy" id="3063788"/>
    <lineage>
        <taxon>Bacteria</taxon>
        <taxon>Bacillati</taxon>
        <taxon>Bacillota</taxon>
        <taxon>Negativicutes</taxon>
        <taxon>Acetonemataceae</taxon>
        <taxon>Anaeroselena</taxon>
    </lineage>
</organism>
<comment type="caution">
    <text evidence="1">The sequence shown here is derived from an EMBL/GenBank/DDBJ whole genome shotgun (WGS) entry which is preliminary data.</text>
</comment>
<dbReference type="Proteomes" id="UP001254848">
    <property type="component" value="Unassembled WGS sequence"/>
</dbReference>
<evidence type="ECO:0000313" key="2">
    <source>
        <dbReference type="Proteomes" id="UP001254848"/>
    </source>
</evidence>
<sequence>MLKAAFVIAAFFGAVSLWLAVFAGTGVSILVTLNGMRLCGG</sequence>
<reference evidence="1 2" key="1">
    <citation type="submission" date="2023-07" db="EMBL/GenBank/DDBJ databases">
        <title>The novel representative of Negativicutes class, Anaeroselena agilis gen. nov. sp. nov.</title>
        <authorList>
            <person name="Prokofeva M.I."/>
            <person name="Elcheninov A.G."/>
            <person name="Klyukina A."/>
            <person name="Kublanov I.V."/>
            <person name="Frolov E.N."/>
            <person name="Podosokorskaya O.A."/>
        </authorList>
    </citation>
    <scope>NUCLEOTIDE SEQUENCE [LARGE SCALE GENOMIC DNA]</scope>
    <source>
        <strain evidence="1 2">4137-cl</strain>
    </source>
</reference>
<name>A0ABU3NV83_9FIRM</name>
<evidence type="ECO:0000313" key="1">
    <source>
        <dbReference type="EMBL" id="MDT8899736.1"/>
    </source>
</evidence>
<gene>
    <name evidence="1" type="ORF">Q4T40_00550</name>
</gene>
<accession>A0ABU3NV83</accession>
<protein>
    <submittedName>
        <fullName evidence="1">Uncharacterized protein</fullName>
    </submittedName>
</protein>